<dbReference type="NCBIfam" id="NF035938">
    <property type="entry name" value="EboA_domain"/>
    <property type="match status" value="1"/>
</dbReference>
<dbReference type="STRING" id="313628.LNTAR_24621"/>
<evidence type="ECO:0000313" key="1">
    <source>
        <dbReference type="EMBL" id="EDM25168.1"/>
    </source>
</evidence>
<dbReference type="InterPro" id="IPR047715">
    <property type="entry name" value="EboA_dom"/>
</dbReference>
<organism evidence="1 2">
    <name type="scientific">Lentisphaera araneosa HTCC2155</name>
    <dbReference type="NCBI Taxonomy" id="313628"/>
    <lineage>
        <taxon>Bacteria</taxon>
        <taxon>Pseudomonadati</taxon>
        <taxon>Lentisphaerota</taxon>
        <taxon>Lentisphaeria</taxon>
        <taxon>Lentisphaerales</taxon>
        <taxon>Lentisphaeraceae</taxon>
        <taxon>Lentisphaera</taxon>
    </lineage>
</organism>
<keyword evidence="2" id="KW-1185">Reference proteome</keyword>
<comment type="caution">
    <text evidence="1">The sequence shown here is derived from an EMBL/GenBank/DDBJ whole genome shotgun (WGS) entry which is preliminary data.</text>
</comment>
<gene>
    <name evidence="1" type="ORF">LNTAR_24621</name>
</gene>
<accession>A6DT95</accession>
<dbReference type="EMBL" id="ABCK01000035">
    <property type="protein sequence ID" value="EDM25168.1"/>
    <property type="molecule type" value="Genomic_DNA"/>
</dbReference>
<dbReference type="AlphaFoldDB" id="A6DT95"/>
<sequence>MNTDTIKTILLKYAPKQGRATAFYDFLNSSEASSKDFLIQFAGVPRKLGRQIPQYTEEEIQQLDQLAPALALLSIGNLGRVLLASTKARTEDIQELLLRGDDFEKATCLLALNFREDSKELHLDVVNVCRTNSLDTYKALALNNPYPANHFTEAEFIQLTLKVLFMGMPFDKIYGLEQRCNDKLIEAVLFFYTERTAAKRTVPDICINFLKEKNAL</sequence>
<dbReference type="RefSeq" id="WP_007281044.1">
    <property type="nucleotide sequence ID" value="NZ_ABCK01000035.1"/>
</dbReference>
<name>A6DT95_9BACT</name>
<reference evidence="1 2" key="1">
    <citation type="journal article" date="2010" name="J. Bacteriol.">
        <title>Genome sequence of Lentisphaera araneosa HTCC2155T, the type species of the order Lentisphaerales in the phylum Lentisphaerae.</title>
        <authorList>
            <person name="Thrash J.C."/>
            <person name="Cho J.C."/>
            <person name="Vergin K.L."/>
            <person name="Morris R.M."/>
            <person name="Giovannoni S.J."/>
        </authorList>
    </citation>
    <scope>NUCLEOTIDE SEQUENCE [LARGE SCALE GENOMIC DNA]</scope>
    <source>
        <strain evidence="1 2">HTCC2155</strain>
    </source>
</reference>
<protein>
    <submittedName>
        <fullName evidence="1">Uncharacterized protein</fullName>
    </submittedName>
</protein>
<proteinExistence type="predicted"/>
<evidence type="ECO:0000313" key="2">
    <source>
        <dbReference type="Proteomes" id="UP000004947"/>
    </source>
</evidence>
<dbReference type="Proteomes" id="UP000004947">
    <property type="component" value="Unassembled WGS sequence"/>
</dbReference>